<feature type="non-terminal residue" evidence="2">
    <location>
        <position position="1"/>
    </location>
</feature>
<accession>A0A381PQR3</accession>
<evidence type="ECO:0000256" key="1">
    <source>
        <dbReference type="SAM" id="MobiDB-lite"/>
    </source>
</evidence>
<evidence type="ECO:0000313" key="2">
    <source>
        <dbReference type="EMBL" id="SUZ68359.1"/>
    </source>
</evidence>
<name>A0A381PQR3_9ZZZZ</name>
<organism evidence="2">
    <name type="scientific">marine metagenome</name>
    <dbReference type="NCBI Taxonomy" id="408172"/>
    <lineage>
        <taxon>unclassified sequences</taxon>
        <taxon>metagenomes</taxon>
        <taxon>ecological metagenomes</taxon>
    </lineage>
</organism>
<protein>
    <submittedName>
        <fullName evidence="2">Uncharacterized protein</fullName>
    </submittedName>
</protein>
<feature type="region of interest" description="Disordered" evidence="1">
    <location>
        <begin position="68"/>
        <end position="110"/>
    </location>
</feature>
<dbReference type="EMBL" id="UINC01001038">
    <property type="protein sequence ID" value="SUZ68359.1"/>
    <property type="molecule type" value="Genomic_DNA"/>
</dbReference>
<feature type="compositionally biased region" description="Basic and acidic residues" evidence="1">
    <location>
        <begin position="71"/>
        <end position="81"/>
    </location>
</feature>
<gene>
    <name evidence="2" type="ORF">METZ01_LOCUS21213</name>
</gene>
<proteinExistence type="predicted"/>
<dbReference type="AlphaFoldDB" id="A0A381PQR3"/>
<sequence length="110" mass="12154">VGIHHEDPVPVVWYFDAVSGVTLDALVDSIVRGRPCRGRECGLSLGNEERSCVVGAWDGRHLVRSGNRLGARSEEEPRKESAPPGQLEQERWWSSRLHVPPPGAIGNDYD</sequence>
<reference evidence="2" key="1">
    <citation type="submission" date="2018-05" db="EMBL/GenBank/DDBJ databases">
        <authorList>
            <person name="Lanie J.A."/>
            <person name="Ng W.-L."/>
            <person name="Kazmierczak K.M."/>
            <person name="Andrzejewski T.M."/>
            <person name="Davidsen T.M."/>
            <person name="Wayne K.J."/>
            <person name="Tettelin H."/>
            <person name="Glass J.I."/>
            <person name="Rusch D."/>
            <person name="Podicherti R."/>
            <person name="Tsui H.-C.T."/>
            <person name="Winkler M.E."/>
        </authorList>
    </citation>
    <scope>NUCLEOTIDE SEQUENCE</scope>
</reference>